<dbReference type="InterPro" id="IPR003540">
    <property type="entry name" value="ADP-ribosyltransferase"/>
</dbReference>
<accession>A0A378JRB1</accession>
<dbReference type="OrthoDB" id="5645954at2"/>
<dbReference type="EMBL" id="UGOG01000001">
    <property type="protein sequence ID" value="STX61144.1"/>
    <property type="molecule type" value="Genomic_DNA"/>
</dbReference>
<evidence type="ECO:0000256" key="1">
    <source>
        <dbReference type="SAM" id="MobiDB-lite"/>
    </source>
</evidence>
<feature type="domain" description="ADP ribosyltransferase" evidence="2">
    <location>
        <begin position="142"/>
        <end position="294"/>
    </location>
</feature>
<name>A0A378JRB1_9GAMM</name>
<dbReference type="GO" id="GO:0005576">
    <property type="term" value="C:extracellular region"/>
    <property type="evidence" value="ECO:0007669"/>
    <property type="project" value="InterPro"/>
</dbReference>
<reference evidence="3 5" key="1">
    <citation type="submission" date="2015-11" db="EMBL/GenBank/DDBJ databases">
        <title>Genomic analysis of 38 Legionella species identifies large and diverse effector repertoires.</title>
        <authorList>
            <person name="Burstein D."/>
            <person name="Amaro F."/>
            <person name="Zusman T."/>
            <person name="Lifshitz Z."/>
            <person name="Cohen O."/>
            <person name="Gilbert J.A."/>
            <person name="Pupko T."/>
            <person name="Shuman H.A."/>
            <person name="Segal G."/>
        </authorList>
    </citation>
    <scope>NUCLEOTIDE SEQUENCE [LARGE SCALE GENOMIC DNA]</scope>
    <source>
        <strain evidence="3 5">ATCC 43877</strain>
    </source>
</reference>
<dbReference type="Proteomes" id="UP000054985">
    <property type="component" value="Unassembled WGS sequence"/>
</dbReference>
<dbReference type="EMBL" id="LNYN01000005">
    <property type="protein sequence ID" value="KTD39058.1"/>
    <property type="molecule type" value="Genomic_DNA"/>
</dbReference>
<keyword evidence="5" id="KW-1185">Reference proteome</keyword>
<evidence type="ECO:0000313" key="3">
    <source>
        <dbReference type="EMBL" id="KTD39058.1"/>
    </source>
</evidence>
<feature type="region of interest" description="Disordered" evidence="1">
    <location>
        <begin position="358"/>
        <end position="380"/>
    </location>
</feature>
<gene>
    <name evidence="3" type="ORF">Lmor_0170</name>
    <name evidence="4" type="ORF">NCTC12239_00047</name>
</gene>
<organism evidence="4 6">
    <name type="scientific">Legionella moravica</name>
    <dbReference type="NCBI Taxonomy" id="39962"/>
    <lineage>
        <taxon>Bacteria</taxon>
        <taxon>Pseudomonadati</taxon>
        <taxon>Pseudomonadota</taxon>
        <taxon>Gammaproteobacteria</taxon>
        <taxon>Legionellales</taxon>
        <taxon>Legionellaceae</taxon>
        <taxon>Legionella</taxon>
    </lineage>
</organism>
<dbReference type="Pfam" id="PF03496">
    <property type="entry name" value="ADPrib_exo_Tox"/>
    <property type="match status" value="1"/>
</dbReference>
<dbReference type="PROSITE" id="PS51996">
    <property type="entry name" value="TR_MART"/>
    <property type="match status" value="1"/>
</dbReference>
<evidence type="ECO:0000259" key="2">
    <source>
        <dbReference type="Pfam" id="PF03496"/>
    </source>
</evidence>
<keyword evidence="4" id="KW-0808">Transferase</keyword>
<dbReference type="Proteomes" id="UP000254040">
    <property type="component" value="Unassembled WGS sequence"/>
</dbReference>
<evidence type="ECO:0000313" key="5">
    <source>
        <dbReference type="Proteomes" id="UP000054985"/>
    </source>
</evidence>
<proteinExistence type="predicted"/>
<evidence type="ECO:0000313" key="6">
    <source>
        <dbReference type="Proteomes" id="UP000254040"/>
    </source>
</evidence>
<dbReference type="AlphaFoldDB" id="A0A378JRB1"/>
<sequence length="380" mass="42779">MSLTEDFVQQNPELIKKLTKVGLVQEHIEYGPLNKNPYTYAFEHLISAFLDYQVGNNKEPVTFEIKDEILYARYQNEIFDMSEIIRFANMNHVALSKEDAAHYEKFINSGLSMELPRLPDLDGIPTENDYKEREKASSKPKALEQLNWSEKSAINIYSGGFYVLCNSLLRGSTEKVSSLDSRQLGETLCHIAFVSSGLNQISETHPVHTFRVEDKFSEEYIEERIKAVEQGGLVTQEMGFISTSHEKIESEFMRAMIEEGINSGVITGIVYSNVIGKYISSISRKPEELEYLIPPTQMQWTGYDKNPNGGCIFHAQPVSTLTGLSEKQSRGVDEEHPLVKSSNTGFYTKLMKGQLDAAKNSKSDLTAADEASLSSSPQKR</sequence>
<dbReference type="RefSeq" id="WP_028384051.1">
    <property type="nucleotide sequence ID" value="NZ_CAAAJG010000036.1"/>
</dbReference>
<dbReference type="Gene3D" id="3.90.176.10">
    <property type="entry name" value="Toxin ADP-ribosyltransferase, Chain A, domain 1"/>
    <property type="match status" value="1"/>
</dbReference>
<dbReference type="GO" id="GO:0016740">
    <property type="term" value="F:transferase activity"/>
    <property type="evidence" value="ECO:0007669"/>
    <property type="project" value="UniProtKB-KW"/>
</dbReference>
<evidence type="ECO:0000313" key="4">
    <source>
        <dbReference type="EMBL" id="STX61144.1"/>
    </source>
</evidence>
<dbReference type="SUPFAM" id="SSF56399">
    <property type="entry name" value="ADP-ribosylation"/>
    <property type="match status" value="1"/>
</dbReference>
<reference evidence="4 6" key="2">
    <citation type="submission" date="2018-06" db="EMBL/GenBank/DDBJ databases">
        <authorList>
            <consortium name="Pathogen Informatics"/>
            <person name="Doyle S."/>
        </authorList>
    </citation>
    <scope>NUCLEOTIDE SEQUENCE [LARGE SCALE GENOMIC DNA]</scope>
    <source>
        <strain evidence="4 6">NCTC12239</strain>
    </source>
</reference>
<protein>
    <submittedName>
        <fullName evidence="4">ADP-ribosyltransferase exoenzyme</fullName>
    </submittedName>
</protein>